<name>A0A5N5T4K8_9CRUS</name>
<gene>
    <name evidence="15" type="ORF">Anas_08998</name>
</gene>
<keyword evidence="16" id="KW-1185">Reference proteome</keyword>
<dbReference type="SUPFAM" id="SSF56176">
    <property type="entry name" value="FAD-binding/transporter-associated domain-like"/>
    <property type="match status" value="1"/>
</dbReference>
<comment type="caution">
    <text evidence="15">The sequence shown here is derived from an EMBL/GenBank/DDBJ whole genome shotgun (WGS) entry which is preliminary data.</text>
</comment>
<evidence type="ECO:0000256" key="8">
    <source>
        <dbReference type="ARBA" id="ARBA00023002"/>
    </source>
</evidence>
<dbReference type="Gene3D" id="3.30.465.10">
    <property type="match status" value="1"/>
</dbReference>
<comment type="catalytic activity">
    <reaction evidence="12">
        <text>5alpha-cholest-8-en-3beta-ol + NADP(+) = zymosterol + NADPH + H(+)</text>
        <dbReference type="Rhea" id="RHEA:36399"/>
        <dbReference type="ChEBI" id="CHEBI:15378"/>
        <dbReference type="ChEBI" id="CHEBI:16608"/>
        <dbReference type="ChEBI" id="CHEBI:18252"/>
        <dbReference type="ChEBI" id="CHEBI:57783"/>
        <dbReference type="ChEBI" id="CHEBI:58349"/>
        <dbReference type="EC" id="1.3.1.72"/>
    </reaction>
    <physiologicalReaction direction="right-to-left" evidence="12">
        <dbReference type="Rhea" id="RHEA:36401"/>
    </physiologicalReaction>
</comment>
<dbReference type="InterPro" id="IPR016166">
    <property type="entry name" value="FAD-bd_PCMH"/>
</dbReference>
<dbReference type="SUPFAM" id="SSF55103">
    <property type="entry name" value="FAD-linked oxidases, C-terminal domain"/>
    <property type="match status" value="1"/>
</dbReference>
<evidence type="ECO:0000256" key="12">
    <source>
        <dbReference type="ARBA" id="ARBA00052927"/>
    </source>
</evidence>
<accession>A0A5N5T4K8</accession>
<dbReference type="GO" id="GO:0005777">
    <property type="term" value="C:peroxisome"/>
    <property type="evidence" value="ECO:0007669"/>
    <property type="project" value="UniProtKB-SubCell"/>
</dbReference>
<evidence type="ECO:0000256" key="9">
    <source>
        <dbReference type="ARBA" id="ARBA00023136"/>
    </source>
</evidence>
<comment type="subcellular location">
    <subcellularLocation>
        <location evidence="1">Membrane</location>
        <topology evidence="1">Single-pass membrane protein</topology>
    </subcellularLocation>
    <subcellularLocation>
        <location evidence="2">Peroxisome</location>
    </subcellularLocation>
</comment>
<keyword evidence="8" id="KW-0560">Oxidoreductase</keyword>
<keyword evidence="6" id="KW-0274">FAD</keyword>
<protein>
    <recommendedName>
        <fullName evidence="3">Delta(24)-sterol reductase</fullName>
        <ecNumber evidence="3">1.3.1.72</ecNumber>
    </recommendedName>
</protein>
<keyword evidence="4" id="KW-0285">Flavoprotein</keyword>
<evidence type="ECO:0000256" key="4">
    <source>
        <dbReference type="ARBA" id="ARBA00022630"/>
    </source>
</evidence>
<evidence type="ECO:0000256" key="13">
    <source>
        <dbReference type="SAM" id="Phobius"/>
    </source>
</evidence>
<dbReference type="GO" id="GO:0016020">
    <property type="term" value="C:membrane"/>
    <property type="evidence" value="ECO:0007669"/>
    <property type="project" value="UniProtKB-SubCell"/>
</dbReference>
<dbReference type="GO" id="GO:0050614">
    <property type="term" value="F:Delta24-sterol reductase activity"/>
    <property type="evidence" value="ECO:0007669"/>
    <property type="project" value="UniProtKB-EC"/>
</dbReference>
<evidence type="ECO:0000256" key="7">
    <source>
        <dbReference type="ARBA" id="ARBA00022989"/>
    </source>
</evidence>
<dbReference type="EC" id="1.3.1.72" evidence="3"/>
<keyword evidence="7 13" id="KW-1133">Transmembrane helix</keyword>
<evidence type="ECO:0000256" key="3">
    <source>
        <dbReference type="ARBA" id="ARBA00012405"/>
    </source>
</evidence>
<dbReference type="PANTHER" id="PTHR10801">
    <property type="entry name" value="24-DEHYDROCHOLESTEROL REDUCTASE"/>
    <property type="match status" value="1"/>
</dbReference>
<dbReference type="OrthoDB" id="415825at2759"/>
<dbReference type="InterPro" id="IPR036318">
    <property type="entry name" value="FAD-bd_PCMH-like_sf"/>
</dbReference>
<evidence type="ECO:0000256" key="1">
    <source>
        <dbReference type="ARBA" id="ARBA00004167"/>
    </source>
</evidence>
<evidence type="ECO:0000256" key="10">
    <source>
        <dbReference type="ARBA" id="ARBA00023140"/>
    </source>
</evidence>
<organism evidence="15 16">
    <name type="scientific">Armadillidium nasatum</name>
    <dbReference type="NCBI Taxonomy" id="96803"/>
    <lineage>
        <taxon>Eukaryota</taxon>
        <taxon>Metazoa</taxon>
        <taxon>Ecdysozoa</taxon>
        <taxon>Arthropoda</taxon>
        <taxon>Crustacea</taxon>
        <taxon>Multicrustacea</taxon>
        <taxon>Malacostraca</taxon>
        <taxon>Eumalacostraca</taxon>
        <taxon>Peracarida</taxon>
        <taxon>Isopoda</taxon>
        <taxon>Oniscidea</taxon>
        <taxon>Crinocheta</taxon>
        <taxon>Armadillidiidae</taxon>
        <taxon>Armadillidium</taxon>
    </lineage>
</organism>
<evidence type="ECO:0000256" key="6">
    <source>
        <dbReference type="ARBA" id="ARBA00022827"/>
    </source>
</evidence>
<evidence type="ECO:0000256" key="2">
    <source>
        <dbReference type="ARBA" id="ARBA00004275"/>
    </source>
</evidence>
<evidence type="ECO:0000313" key="16">
    <source>
        <dbReference type="Proteomes" id="UP000326759"/>
    </source>
</evidence>
<dbReference type="InterPro" id="IPR016169">
    <property type="entry name" value="FAD-bd_PCMH_sub2"/>
</dbReference>
<keyword evidence="5 13" id="KW-0812">Transmembrane</keyword>
<sequence length="470" mass="54797">MGFVSNLKIRANTLFEYILINHRWVIVVFFLLPLSFIYDIYYNTRSWLIFKLIRQIPMCTARPGWQTISFRVPAYKSTFNKIKINLVDILEIDTRKQTVRCEPLVTMGQLTKVLVDLGWTIPIVPEMDDLTVGGLVMGTGIETSSHKYGLFQHICTAFELVLADGSLITCNKDEHANLFYSVPWSYGTLGFLTAVEIKIMPAQRMISTFLSESRKESENDYVEGIMFTYNAGVVMTGNMCNSVEEGKLNEIGKWYKPWFFKHVESYLKAGRGVEYIPIRDYYHRHTRSIFWELQDIIPFGNNLLFRLLLGWLVPPKVSFLKRTQGQKVKELYENNHFIQDMLVPADQLKNALDVFEKEVKIYPMWLCPFKLPADPGMLRPLDGKCSLFVDIGTYGVPKVDNFHPVETTRRVEKFVRNAKGFQMLYADTYMTVHEFREMFNHTLYDKIRKELQCTKAFPEVYDKICRKARI</sequence>
<dbReference type="PANTHER" id="PTHR10801:SF0">
    <property type="entry name" value="DELTA(24)-STEROL REDUCTASE"/>
    <property type="match status" value="1"/>
</dbReference>
<dbReference type="Pfam" id="PF01565">
    <property type="entry name" value="FAD_binding_4"/>
    <property type="match status" value="1"/>
</dbReference>
<dbReference type="InterPro" id="IPR006094">
    <property type="entry name" value="Oxid_FAD_bind_N"/>
</dbReference>
<proteinExistence type="predicted"/>
<comment type="catalytic activity">
    <reaction evidence="11">
        <text>lanosterol + NADPH + H(+) = 24,25-dihydrolanosterol + NADP(+)</text>
        <dbReference type="Rhea" id="RHEA:33919"/>
        <dbReference type="ChEBI" id="CHEBI:15378"/>
        <dbReference type="ChEBI" id="CHEBI:16521"/>
        <dbReference type="ChEBI" id="CHEBI:28113"/>
        <dbReference type="ChEBI" id="CHEBI:57783"/>
        <dbReference type="ChEBI" id="CHEBI:58349"/>
    </reaction>
    <physiologicalReaction direction="left-to-right" evidence="11">
        <dbReference type="Rhea" id="RHEA:33920"/>
    </physiologicalReaction>
</comment>
<evidence type="ECO:0000313" key="15">
    <source>
        <dbReference type="EMBL" id="KAB7501494.1"/>
    </source>
</evidence>
<evidence type="ECO:0000259" key="14">
    <source>
        <dbReference type="PROSITE" id="PS51387"/>
    </source>
</evidence>
<evidence type="ECO:0000256" key="11">
    <source>
        <dbReference type="ARBA" id="ARBA00051033"/>
    </source>
</evidence>
<dbReference type="GO" id="GO:0000246">
    <property type="term" value="F:Delta24(24-1) sterol reductase activity"/>
    <property type="evidence" value="ECO:0007669"/>
    <property type="project" value="TreeGrafter"/>
</dbReference>
<reference evidence="15 16" key="1">
    <citation type="journal article" date="2019" name="PLoS Biol.">
        <title>Sex chromosomes control vertical transmission of feminizing Wolbachia symbionts in an isopod.</title>
        <authorList>
            <person name="Becking T."/>
            <person name="Chebbi M.A."/>
            <person name="Giraud I."/>
            <person name="Moumen B."/>
            <person name="Laverre T."/>
            <person name="Caubet Y."/>
            <person name="Peccoud J."/>
            <person name="Gilbert C."/>
            <person name="Cordaux R."/>
        </authorList>
    </citation>
    <scope>NUCLEOTIDE SEQUENCE [LARGE SCALE GENOMIC DNA]</scope>
    <source>
        <strain evidence="15">ANa2</strain>
        <tissue evidence="15">Whole body excluding digestive tract and cuticle</tissue>
    </source>
</reference>
<feature type="domain" description="FAD-binding PCMH-type" evidence="14">
    <location>
        <begin position="85"/>
        <end position="202"/>
    </location>
</feature>
<keyword evidence="10" id="KW-0576">Peroxisome</keyword>
<feature type="transmembrane region" description="Helical" evidence="13">
    <location>
        <begin position="24"/>
        <end position="42"/>
    </location>
</feature>
<dbReference type="GO" id="GO:0071949">
    <property type="term" value="F:FAD binding"/>
    <property type="evidence" value="ECO:0007669"/>
    <property type="project" value="InterPro"/>
</dbReference>
<dbReference type="AlphaFoldDB" id="A0A5N5T4K8"/>
<dbReference type="FunFam" id="3.30.465.10:FF:000006">
    <property type="entry name" value="Delta(24)-sterol reductase"/>
    <property type="match status" value="1"/>
</dbReference>
<dbReference type="PROSITE" id="PS51387">
    <property type="entry name" value="FAD_PCMH"/>
    <property type="match status" value="1"/>
</dbReference>
<keyword evidence="9 13" id="KW-0472">Membrane</keyword>
<dbReference type="InterPro" id="IPR040165">
    <property type="entry name" value="Diminuto-like"/>
</dbReference>
<dbReference type="Proteomes" id="UP000326759">
    <property type="component" value="Unassembled WGS sequence"/>
</dbReference>
<dbReference type="InterPro" id="IPR016164">
    <property type="entry name" value="FAD-linked_Oxase-like_C"/>
</dbReference>
<dbReference type="EMBL" id="SEYY01010458">
    <property type="protein sequence ID" value="KAB7501494.1"/>
    <property type="molecule type" value="Genomic_DNA"/>
</dbReference>
<evidence type="ECO:0000256" key="5">
    <source>
        <dbReference type="ARBA" id="ARBA00022692"/>
    </source>
</evidence>
<dbReference type="GO" id="GO:0008202">
    <property type="term" value="P:steroid metabolic process"/>
    <property type="evidence" value="ECO:0007669"/>
    <property type="project" value="TreeGrafter"/>
</dbReference>